<keyword evidence="3" id="KW-1185">Reference proteome</keyword>
<accession>A0A3N1HHK3</accession>
<dbReference type="InterPro" id="IPR002048">
    <property type="entry name" value="EF_hand_dom"/>
</dbReference>
<dbReference type="InterPro" id="IPR018247">
    <property type="entry name" value="EF_Hand_1_Ca_BS"/>
</dbReference>
<dbReference type="Pfam" id="PF13499">
    <property type="entry name" value="EF-hand_7"/>
    <property type="match status" value="1"/>
</dbReference>
<proteinExistence type="predicted"/>
<dbReference type="AlphaFoldDB" id="A0A3N1HHK3"/>
<comment type="caution">
    <text evidence="2">The sequence shown here is derived from an EMBL/GenBank/DDBJ whole genome shotgun (WGS) entry which is preliminary data.</text>
</comment>
<evidence type="ECO:0000259" key="1">
    <source>
        <dbReference type="PROSITE" id="PS50222"/>
    </source>
</evidence>
<dbReference type="Proteomes" id="UP000268727">
    <property type="component" value="Unassembled WGS sequence"/>
</dbReference>
<dbReference type="Gene3D" id="1.10.238.10">
    <property type="entry name" value="EF-hand"/>
    <property type="match status" value="1"/>
</dbReference>
<dbReference type="GO" id="GO:0005509">
    <property type="term" value="F:calcium ion binding"/>
    <property type="evidence" value="ECO:0007669"/>
    <property type="project" value="InterPro"/>
</dbReference>
<evidence type="ECO:0000313" key="2">
    <source>
        <dbReference type="EMBL" id="ROP41980.1"/>
    </source>
</evidence>
<dbReference type="OrthoDB" id="3530529at2"/>
<evidence type="ECO:0000313" key="3">
    <source>
        <dbReference type="Proteomes" id="UP000268727"/>
    </source>
</evidence>
<dbReference type="EMBL" id="RJKM01000001">
    <property type="protein sequence ID" value="ROP41980.1"/>
    <property type="molecule type" value="Genomic_DNA"/>
</dbReference>
<organism evidence="2 3">
    <name type="scientific">Saccharothrix texasensis</name>
    <dbReference type="NCBI Taxonomy" id="103734"/>
    <lineage>
        <taxon>Bacteria</taxon>
        <taxon>Bacillati</taxon>
        <taxon>Actinomycetota</taxon>
        <taxon>Actinomycetes</taxon>
        <taxon>Pseudonocardiales</taxon>
        <taxon>Pseudonocardiaceae</taxon>
        <taxon>Saccharothrix</taxon>
    </lineage>
</organism>
<reference evidence="2 3" key="1">
    <citation type="submission" date="2018-11" db="EMBL/GenBank/DDBJ databases">
        <title>Sequencing the genomes of 1000 actinobacteria strains.</title>
        <authorList>
            <person name="Klenk H.-P."/>
        </authorList>
    </citation>
    <scope>NUCLEOTIDE SEQUENCE [LARGE SCALE GENOMIC DNA]</scope>
    <source>
        <strain evidence="2 3">DSM 44231</strain>
    </source>
</reference>
<name>A0A3N1HHK3_9PSEU</name>
<feature type="domain" description="EF-hand" evidence="1">
    <location>
        <begin position="94"/>
        <end position="129"/>
    </location>
</feature>
<dbReference type="PROSITE" id="PS50222">
    <property type="entry name" value="EF_HAND_2"/>
    <property type="match status" value="2"/>
</dbReference>
<dbReference type="SUPFAM" id="SSF47473">
    <property type="entry name" value="EF-hand"/>
    <property type="match status" value="1"/>
</dbReference>
<protein>
    <submittedName>
        <fullName evidence="2">Ca2+-binding EF-hand superfamily protein</fullName>
    </submittedName>
</protein>
<gene>
    <name evidence="2" type="ORF">EDD40_7466</name>
</gene>
<feature type="domain" description="EF-hand" evidence="1">
    <location>
        <begin position="6"/>
        <end position="41"/>
    </location>
</feature>
<sequence>MNHPQAALSRVDLVFTLFDANGSGEIEANDFEVMAHRVVEAAPQSDAAAKEAMTAAFHRYWKTLAEELDDDRNGRIDREEFEDSVLSPERFDSTIDEFARSLAALSDPDGDGLIERPVFTALMSAIGFERQNIDALFAALEPDQDDRISVSDWVDSIKDFYRPDAAGIPGDHLVPSAG</sequence>
<dbReference type="SMART" id="SM00054">
    <property type="entry name" value="EFh"/>
    <property type="match status" value="4"/>
</dbReference>
<dbReference type="InterPro" id="IPR011992">
    <property type="entry name" value="EF-hand-dom_pair"/>
</dbReference>
<dbReference type="RefSeq" id="WP_123746997.1">
    <property type="nucleotide sequence ID" value="NZ_RJKM01000001.1"/>
</dbReference>
<dbReference type="PROSITE" id="PS00018">
    <property type="entry name" value="EF_HAND_1"/>
    <property type="match status" value="2"/>
</dbReference>